<dbReference type="AlphaFoldDB" id="A0AAW0ULV8"/>
<proteinExistence type="predicted"/>
<dbReference type="EMBL" id="JARAKH010000009">
    <property type="protein sequence ID" value="KAK8401035.1"/>
    <property type="molecule type" value="Genomic_DNA"/>
</dbReference>
<sequence>MNLGTAEPHDKALSRLLDLTWGQETVRGFANRAVLLASQTLPAGTSAQERQCRVATLALTNQPSHGLVAVAVREHSGCCGGTERLSTAGATRSSSAWKLSFGMSDI</sequence>
<accession>A0AAW0ULV8</accession>
<evidence type="ECO:0000313" key="1">
    <source>
        <dbReference type="EMBL" id="KAK8401035.1"/>
    </source>
</evidence>
<protein>
    <submittedName>
        <fullName evidence="1">Uncharacterized protein</fullName>
    </submittedName>
</protein>
<name>A0AAW0ULV8_SCYPA</name>
<gene>
    <name evidence="1" type="ORF">O3P69_002664</name>
</gene>
<dbReference type="Proteomes" id="UP001487740">
    <property type="component" value="Unassembled WGS sequence"/>
</dbReference>
<comment type="caution">
    <text evidence="1">The sequence shown here is derived from an EMBL/GenBank/DDBJ whole genome shotgun (WGS) entry which is preliminary data.</text>
</comment>
<evidence type="ECO:0000313" key="2">
    <source>
        <dbReference type="Proteomes" id="UP001487740"/>
    </source>
</evidence>
<organism evidence="1 2">
    <name type="scientific">Scylla paramamosain</name>
    <name type="common">Mud crab</name>
    <dbReference type="NCBI Taxonomy" id="85552"/>
    <lineage>
        <taxon>Eukaryota</taxon>
        <taxon>Metazoa</taxon>
        <taxon>Ecdysozoa</taxon>
        <taxon>Arthropoda</taxon>
        <taxon>Crustacea</taxon>
        <taxon>Multicrustacea</taxon>
        <taxon>Malacostraca</taxon>
        <taxon>Eumalacostraca</taxon>
        <taxon>Eucarida</taxon>
        <taxon>Decapoda</taxon>
        <taxon>Pleocyemata</taxon>
        <taxon>Brachyura</taxon>
        <taxon>Eubrachyura</taxon>
        <taxon>Portunoidea</taxon>
        <taxon>Portunidae</taxon>
        <taxon>Portuninae</taxon>
        <taxon>Scylla</taxon>
    </lineage>
</organism>
<keyword evidence="2" id="KW-1185">Reference proteome</keyword>
<reference evidence="1 2" key="1">
    <citation type="submission" date="2023-03" db="EMBL/GenBank/DDBJ databases">
        <title>High-quality genome of Scylla paramamosain provides insights in environmental adaptation.</title>
        <authorList>
            <person name="Zhang L."/>
        </authorList>
    </citation>
    <scope>NUCLEOTIDE SEQUENCE [LARGE SCALE GENOMIC DNA]</scope>
    <source>
        <strain evidence="1">LZ_2023a</strain>
        <tissue evidence="1">Muscle</tissue>
    </source>
</reference>